<evidence type="ECO:0000313" key="1">
    <source>
        <dbReference type="WBParaSite" id="maker-PairedContig_1261-snap-gene-4.29-mRNA-1"/>
    </source>
</evidence>
<proteinExistence type="predicted"/>
<dbReference type="WBParaSite" id="maker-PairedContig_1261-snap-gene-4.29-mRNA-1">
    <property type="protein sequence ID" value="maker-PairedContig_1261-snap-gene-4.29-mRNA-1"/>
    <property type="gene ID" value="maker-PairedContig_1261-snap-gene-4.29"/>
</dbReference>
<organism evidence="1">
    <name type="scientific">Wuchereria bancrofti</name>
    <dbReference type="NCBI Taxonomy" id="6293"/>
    <lineage>
        <taxon>Eukaryota</taxon>
        <taxon>Metazoa</taxon>
        <taxon>Ecdysozoa</taxon>
        <taxon>Nematoda</taxon>
        <taxon>Chromadorea</taxon>
        <taxon>Rhabditida</taxon>
        <taxon>Spirurina</taxon>
        <taxon>Spiruromorpha</taxon>
        <taxon>Filarioidea</taxon>
        <taxon>Onchocercidae</taxon>
        <taxon>Wuchereria</taxon>
    </lineage>
</organism>
<reference evidence="1" key="1">
    <citation type="submission" date="2016-11" db="UniProtKB">
        <authorList>
            <consortium name="WormBaseParasite"/>
        </authorList>
    </citation>
    <scope>IDENTIFICATION</scope>
    <source>
        <strain evidence="1">pt0022</strain>
    </source>
</reference>
<protein>
    <submittedName>
        <fullName evidence="1">Uncharacterized protein</fullName>
    </submittedName>
</protein>
<sequence>MNVGANDSRLKHLSRLAQKYPNIKEPKIINPYQSGQKQNNPYEKADSMTMLATVHPYSSNNKSSSNNSSDADKHIMKITDVTDQVSTLFHNFFRICFFRIDYYENALIGDSPETFC</sequence>
<dbReference type="AlphaFoldDB" id="A0A1I8EB44"/>
<name>A0A1I8EB44_WUCBA</name>
<accession>A0A1I8EB44</accession>